<sequence length="209" mass="23665">MLSVTMKKKLANFTLDVSLQVRNETVVLFGPSGSGKTTILNCIAGLTHPDEGKIKLNDQTLFHTKSKPIPVRKRKIGYLFQDYALFPHMTVYKNITYGATDPELVNKLADVVGIKHLLNKYPRQISGGEKQRTALARALATQPNLLLLDEPFSSLDQETKEQCHQELLRLRELWQIPIILVTHDKEEARKLADRILPIKGGRLSFHTNE</sequence>
<evidence type="ECO:0000259" key="4">
    <source>
        <dbReference type="PROSITE" id="PS50893"/>
    </source>
</evidence>
<keyword evidence="3 5" id="KW-0067">ATP-binding</keyword>
<dbReference type="Gene3D" id="3.40.50.300">
    <property type="entry name" value="P-loop containing nucleotide triphosphate hydrolases"/>
    <property type="match status" value="1"/>
</dbReference>
<evidence type="ECO:0000256" key="2">
    <source>
        <dbReference type="ARBA" id="ARBA00022741"/>
    </source>
</evidence>
<dbReference type="Proteomes" id="UP000830326">
    <property type="component" value="Chromosome"/>
</dbReference>
<dbReference type="InterPro" id="IPR003593">
    <property type="entry name" value="AAA+_ATPase"/>
</dbReference>
<evidence type="ECO:0000313" key="5">
    <source>
        <dbReference type="EMBL" id="UOR10731.1"/>
    </source>
</evidence>
<evidence type="ECO:0000256" key="3">
    <source>
        <dbReference type="ARBA" id="ARBA00022840"/>
    </source>
</evidence>
<dbReference type="PROSITE" id="PS50893">
    <property type="entry name" value="ABC_TRANSPORTER_2"/>
    <property type="match status" value="1"/>
</dbReference>
<protein>
    <submittedName>
        <fullName evidence="5">ATP-binding cassette domain-containing protein</fullName>
    </submittedName>
</protein>
<accession>A0ABY4H783</accession>
<evidence type="ECO:0000313" key="6">
    <source>
        <dbReference type="Proteomes" id="UP000830326"/>
    </source>
</evidence>
<keyword evidence="1" id="KW-0813">Transport</keyword>
<dbReference type="PANTHER" id="PTHR42781:SF4">
    <property type="entry name" value="SPERMIDINE_PUTRESCINE IMPORT ATP-BINDING PROTEIN POTA"/>
    <property type="match status" value="1"/>
</dbReference>
<dbReference type="Pfam" id="PF00005">
    <property type="entry name" value="ABC_tran"/>
    <property type="match status" value="1"/>
</dbReference>
<dbReference type="GO" id="GO:0005524">
    <property type="term" value="F:ATP binding"/>
    <property type="evidence" value="ECO:0007669"/>
    <property type="project" value="UniProtKB-KW"/>
</dbReference>
<dbReference type="SMART" id="SM00382">
    <property type="entry name" value="AAA"/>
    <property type="match status" value="1"/>
</dbReference>
<dbReference type="RefSeq" id="WP_245030033.1">
    <property type="nucleotide sequence ID" value="NZ_CP095075.1"/>
</dbReference>
<organism evidence="5 6">
    <name type="scientific">Halobacillus amylolyticus</name>
    <dbReference type="NCBI Taxonomy" id="2932259"/>
    <lineage>
        <taxon>Bacteria</taxon>
        <taxon>Bacillati</taxon>
        <taxon>Bacillota</taxon>
        <taxon>Bacilli</taxon>
        <taxon>Bacillales</taxon>
        <taxon>Bacillaceae</taxon>
        <taxon>Halobacillus</taxon>
    </lineage>
</organism>
<evidence type="ECO:0000256" key="1">
    <source>
        <dbReference type="ARBA" id="ARBA00022448"/>
    </source>
</evidence>
<proteinExistence type="predicted"/>
<dbReference type="InterPro" id="IPR050093">
    <property type="entry name" value="ABC_SmlMolc_Importer"/>
</dbReference>
<gene>
    <name evidence="5" type="ORF">MUO15_13945</name>
</gene>
<name>A0ABY4H783_9BACI</name>
<feature type="domain" description="ABC transporter" evidence="4">
    <location>
        <begin position="1"/>
        <end position="209"/>
    </location>
</feature>
<dbReference type="SUPFAM" id="SSF52540">
    <property type="entry name" value="P-loop containing nucleoside triphosphate hydrolases"/>
    <property type="match status" value="1"/>
</dbReference>
<dbReference type="PANTHER" id="PTHR42781">
    <property type="entry name" value="SPERMIDINE/PUTRESCINE IMPORT ATP-BINDING PROTEIN POTA"/>
    <property type="match status" value="1"/>
</dbReference>
<keyword evidence="2" id="KW-0547">Nucleotide-binding</keyword>
<dbReference type="InterPro" id="IPR027417">
    <property type="entry name" value="P-loop_NTPase"/>
</dbReference>
<reference evidence="5" key="1">
    <citation type="submission" date="2022-04" db="EMBL/GenBank/DDBJ databases">
        <title>Halobacillus sp. isolated from saltern.</title>
        <authorList>
            <person name="Won M."/>
            <person name="Lee C.-M."/>
            <person name="Woen H.-Y."/>
            <person name="Kwon S.-W."/>
        </authorList>
    </citation>
    <scope>NUCLEOTIDE SEQUENCE</scope>
    <source>
        <strain evidence="5">SSHM10-5</strain>
    </source>
</reference>
<dbReference type="EMBL" id="CP095075">
    <property type="protein sequence ID" value="UOR10731.1"/>
    <property type="molecule type" value="Genomic_DNA"/>
</dbReference>
<keyword evidence="6" id="KW-1185">Reference proteome</keyword>
<dbReference type="InterPro" id="IPR003439">
    <property type="entry name" value="ABC_transporter-like_ATP-bd"/>
</dbReference>